<name>A0A8E2E3X0_9PEZI</name>
<dbReference type="SUPFAM" id="SSF53474">
    <property type="entry name" value="alpha/beta-Hydrolases"/>
    <property type="match status" value="1"/>
</dbReference>
<dbReference type="AlphaFoldDB" id="A0A8E2E3X0"/>
<dbReference type="OrthoDB" id="6431331at2759"/>
<dbReference type="EMBL" id="KV745166">
    <property type="protein sequence ID" value="OCK76942.1"/>
    <property type="molecule type" value="Genomic_DNA"/>
</dbReference>
<feature type="transmembrane region" description="Helical" evidence="1">
    <location>
        <begin position="43"/>
        <end position="62"/>
    </location>
</feature>
<organism evidence="2 3">
    <name type="scientific">Lepidopterella palustris CBS 459.81</name>
    <dbReference type="NCBI Taxonomy" id="1314670"/>
    <lineage>
        <taxon>Eukaryota</taxon>
        <taxon>Fungi</taxon>
        <taxon>Dikarya</taxon>
        <taxon>Ascomycota</taxon>
        <taxon>Pezizomycotina</taxon>
        <taxon>Dothideomycetes</taxon>
        <taxon>Pleosporomycetidae</taxon>
        <taxon>Mytilinidiales</taxon>
        <taxon>Argynnaceae</taxon>
        <taxon>Lepidopterella</taxon>
    </lineage>
</organism>
<keyword evidence="3" id="KW-1185">Reference proteome</keyword>
<sequence>MIGTSTPEYVFIRACIAGLRAITPLSILYFGFCVFYHPRSLLTSPLAAYAAIETAFYLVVYLPRTHYLQTPAQHPAAPGRERRQLLFRQCCSTITNPEGYLRKWFLGSESAEIKRENVKEFFRWAFLNSVEFDSADDEELEEYVRDIEDLLGRKIEPGRGRAKCLRLTIDKADMMQRSFSWYMCVGFVDTLSAIHMKFRGFSFYRIPLSRFFTVFPFRPFTLFSSHQSPATHLSYWYRPHTSKTHLPVLFIHGIGIGLYPYVGFLAMINEKDEFKDWDGDIGIIAVEVMPISFRITSPALAKAEMCSQINSILEAHGWDEFVLASHSYGTVISTHLLQSPEIGPKIGPMVLIDPVTFLLHLPHVAFNFTMRKPRSANEHQLYYFASKDMGVAHTLSRRFFWSENILWKEDIADRNVTVSLGGRDLIVDTEVVGRYLVGADTGNWKDGSWKEGPWIGDGLDVLWFQQCDHAQVFDEKKTRKKLVDVVQRYCRNGRRFIEVAPMVDVR</sequence>
<keyword evidence="1" id="KW-0812">Transmembrane</keyword>
<feature type="transmembrane region" description="Helical" evidence="1">
    <location>
        <begin position="246"/>
        <end position="268"/>
    </location>
</feature>
<reference evidence="2 3" key="1">
    <citation type="journal article" date="2016" name="Nat. Commun.">
        <title>Ectomycorrhizal ecology is imprinted in the genome of the dominant symbiotic fungus Cenococcum geophilum.</title>
        <authorList>
            <consortium name="DOE Joint Genome Institute"/>
            <person name="Peter M."/>
            <person name="Kohler A."/>
            <person name="Ohm R.A."/>
            <person name="Kuo A."/>
            <person name="Krutzmann J."/>
            <person name="Morin E."/>
            <person name="Arend M."/>
            <person name="Barry K.W."/>
            <person name="Binder M."/>
            <person name="Choi C."/>
            <person name="Clum A."/>
            <person name="Copeland A."/>
            <person name="Grisel N."/>
            <person name="Haridas S."/>
            <person name="Kipfer T."/>
            <person name="LaButti K."/>
            <person name="Lindquist E."/>
            <person name="Lipzen A."/>
            <person name="Maire R."/>
            <person name="Meier B."/>
            <person name="Mihaltcheva S."/>
            <person name="Molinier V."/>
            <person name="Murat C."/>
            <person name="Poggeler S."/>
            <person name="Quandt C.A."/>
            <person name="Sperisen C."/>
            <person name="Tritt A."/>
            <person name="Tisserant E."/>
            <person name="Crous P.W."/>
            <person name="Henrissat B."/>
            <person name="Nehls U."/>
            <person name="Egli S."/>
            <person name="Spatafora J.W."/>
            <person name="Grigoriev I.V."/>
            <person name="Martin F.M."/>
        </authorList>
    </citation>
    <scope>NUCLEOTIDE SEQUENCE [LARGE SCALE GENOMIC DNA]</scope>
    <source>
        <strain evidence="2 3">CBS 459.81</strain>
    </source>
</reference>
<evidence type="ECO:0000313" key="3">
    <source>
        <dbReference type="Proteomes" id="UP000250266"/>
    </source>
</evidence>
<dbReference type="PANTHER" id="PTHR37471:SF1">
    <property type="entry name" value="AB HYDROLASE-1 DOMAIN-CONTAINING PROTEIN"/>
    <property type="match status" value="1"/>
</dbReference>
<proteinExistence type="predicted"/>
<keyword evidence="1" id="KW-1133">Transmembrane helix</keyword>
<dbReference type="InterPro" id="IPR029058">
    <property type="entry name" value="AB_hydrolase_fold"/>
</dbReference>
<evidence type="ECO:0000313" key="2">
    <source>
        <dbReference type="EMBL" id="OCK76942.1"/>
    </source>
</evidence>
<gene>
    <name evidence="2" type="ORF">K432DRAFT_445684</name>
</gene>
<evidence type="ECO:0000256" key="1">
    <source>
        <dbReference type="SAM" id="Phobius"/>
    </source>
</evidence>
<dbReference type="PANTHER" id="PTHR37471">
    <property type="entry name" value="UNNAMED PRODUCT"/>
    <property type="match status" value="1"/>
</dbReference>
<feature type="transmembrane region" description="Helical" evidence="1">
    <location>
        <begin position="12"/>
        <end position="37"/>
    </location>
</feature>
<dbReference type="Gene3D" id="3.40.50.1820">
    <property type="entry name" value="alpha/beta hydrolase"/>
    <property type="match status" value="1"/>
</dbReference>
<evidence type="ECO:0008006" key="4">
    <source>
        <dbReference type="Google" id="ProtNLM"/>
    </source>
</evidence>
<accession>A0A8E2E3X0</accession>
<dbReference type="Proteomes" id="UP000250266">
    <property type="component" value="Unassembled WGS sequence"/>
</dbReference>
<keyword evidence="1" id="KW-0472">Membrane</keyword>
<protein>
    <recommendedName>
        <fullName evidence="4">AB hydrolase-1 domain-containing protein</fullName>
    </recommendedName>
</protein>